<dbReference type="Proteomes" id="UP000093737">
    <property type="component" value="Unassembled WGS sequence"/>
</dbReference>
<protein>
    <submittedName>
        <fullName evidence="2">Nitrate ABC transporter substrate-binding protein</fullName>
    </submittedName>
</protein>
<accession>A0A6M7UB87</accession>
<dbReference type="InterPro" id="IPR027939">
    <property type="entry name" value="NMT1/THI5"/>
</dbReference>
<sequence>MGGDPMAHQMMTRRRLLQISAGGLVTTTVLGGGVLTSGTAEAKPYNSPFTWISPRGTIEVMDDYPYWVAKEMGYFGDLGVDTDMEPGPSDGTAVVKFLAVQQADIGFPSPGVLSFAVNAGMDLVSVFGSGFLDLFNVAFRKGQAVKNLKELEGKTVLLGSAAWQSICDPMFAAVGVDPKKITYVEAGWPTWTTALAGGQGDACLAWEGLRADLGAKGLDFDYWLGMRGSPLPSNSLVVRRADLEDAERLEFLKKYLKGWAMGSEFADRNPRAATAIVFKALPTTKANYGPRAGTESLMQIHRTFKGDMTKRAGWGEHNIPAWDNFFKILKTIGQSSIDIETARYVTNDFIAGANDFDKAKVHADADAYALPEDLAAIDMTDVEAKFYSNVIN</sequence>
<dbReference type="Pfam" id="PF09084">
    <property type="entry name" value="NMT1"/>
    <property type="match status" value="1"/>
</dbReference>
<dbReference type="SUPFAM" id="SSF53850">
    <property type="entry name" value="Periplasmic binding protein-like II"/>
    <property type="match status" value="1"/>
</dbReference>
<evidence type="ECO:0000259" key="1">
    <source>
        <dbReference type="Pfam" id="PF09084"/>
    </source>
</evidence>
<evidence type="ECO:0000313" key="3">
    <source>
        <dbReference type="Proteomes" id="UP000093737"/>
    </source>
</evidence>
<feature type="domain" description="SsuA/THI5-like" evidence="1">
    <location>
        <begin position="65"/>
        <end position="273"/>
    </location>
</feature>
<dbReference type="PROSITE" id="PS51318">
    <property type="entry name" value="TAT"/>
    <property type="match status" value="1"/>
</dbReference>
<proteinExistence type="predicted"/>
<dbReference type="Gene3D" id="3.40.190.10">
    <property type="entry name" value="Periplasmic binding protein-like II"/>
    <property type="match status" value="2"/>
</dbReference>
<comment type="caution">
    <text evidence="2">The sequence shown here is derived from an EMBL/GenBank/DDBJ whole genome shotgun (WGS) entry which is preliminary data.</text>
</comment>
<evidence type="ECO:0000313" key="2">
    <source>
        <dbReference type="EMBL" id="OBQ65202.1"/>
    </source>
</evidence>
<dbReference type="EMBL" id="LYTK01000012">
    <property type="protein sequence ID" value="OBQ65202.1"/>
    <property type="molecule type" value="Genomic_DNA"/>
</dbReference>
<dbReference type="GO" id="GO:0009228">
    <property type="term" value="P:thiamine biosynthetic process"/>
    <property type="evidence" value="ECO:0007669"/>
    <property type="project" value="InterPro"/>
</dbReference>
<dbReference type="PANTHER" id="PTHR31528:SF3">
    <property type="entry name" value="THIAMINE BIOSYNTHESIS PROTEIN HI_0357-RELATED"/>
    <property type="match status" value="1"/>
</dbReference>
<organism evidence="2 3">
    <name type="scientific">Rhizobium loti</name>
    <name type="common">Mesorhizobium loti</name>
    <dbReference type="NCBI Taxonomy" id="381"/>
    <lineage>
        <taxon>Bacteria</taxon>
        <taxon>Pseudomonadati</taxon>
        <taxon>Pseudomonadota</taxon>
        <taxon>Alphaproteobacteria</taxon>
        <taxon>Hyphomicrobiales</taxon>
        <taxon>Phyllobacteriaceae</taxon>
        <taxon>Mesorhizobium</taxon>
    </lineage>
</organism>
<gene>
    <name evidence="2" type="ORF">A8145_13400</name>
</gene>
<dbReference type="AlphaFoldDB" id="A0A6M7UB87"/>
<name>A0A6M7UB87_RHILI</name>
<dbReference type="PANTHER" id="PTHR31528">
    <property type="entry name" value="4-AMINO-5-HYDROXYMETHYL-2-METHYLPYRIMIDINE PHOSPHATE SYNTHASE THI11-RELATED"/>
    <property type="match status" value="1"/>
</dbReference>
<reference evidence="2 3" key="1">
    <citation type="submission" date="2016-05" db="EMBL/GenBank/DDBJ databases">
        <authorList>
            <person name="Ramsay J.P."/>
        </authorList>
    </citation>
    <scope>NUCLEOTIDE SEQUENCE [LARGE SCALE GENOMIC DNA]</scope>
    <source>
        <strain evidence="2 3">NZP2042</strain>
    </source>
</reference>
<dbReference type="InterPro" id="IPR006311">
    <property type="entry name" value="TAT_signal"/>
</dbReference>
<dbReference type="InterPro" id="IPR015168">
    <property type="entry name" value="SsuA/THI5"/>
</dbReference>